<organism evidence="9 10">
    <name type="scientific">Paenibacillus azoreducens</name>
    <dbReference type="NCBI Taxonomy" id="116718"/>
    <lineage>
        <taxon>Bacteria</taxon>
        <taxon>Bacillati</taxon>
        <taxon>Bacillota</taxon>
        <taxon>Bacilli</taxon>
        <taxon>Bacillales</taxon>
        <taxon>Paenibacillaceae</taxon>
        <taxon>Paenibacillus</taxon>
    </lineage>
</organism>
<evidence type="ECO:0000256" key="5">
    <source>
        <dbReference type="ARBA" id="ARBA00022989"/>
    </source>
</evidence>
<comment type="similarity">
    <text evidence="7">Belongs to the binding-protein-dependent transport system permease family.</text>
</comment>
<evidence type="ECO:0000256" key="7">
    <source>
        <dbReference type="RuleBase" id="RU363032"/>
    </source>
</evidence>
<keyword evidence="5 7" id="KW-1133">Transmembrane helix</keyword>
<feature type="transmembrane region" description="Helical" evidence="7">
    <location>
        <begin position="140"/>
        <end position="161"/>
    </location>
</feature>
<dbReference type="Proteomes" id="UP000682811">
    <property type="component" value="Unassembled WGS sequence"/>
</dbReference>
<keyword evidence="3" id="KW-1003">Cell membrane</keyword>
<comment type="caution">
    <text evidence="9">The sequence shown here is derived from an EMBL/GenBank/DDBJ whole genome shotgun (WGS) entry which is preliminary data.</text>
</comment>
<evidence type="ECO:0000256" key="3">
    <source>
        <dbReference type="ARBA" id="ARBA00022475"/>
    </source>
</evidence>
<name>A0A919YEJ4_9BACL</name>
<evidence type="ECO:0000256" key="4">
    <source>
        <dbReference type="ARBA" id="ARBA00022692"/>
    </source>
</evidence>
<evidence type="ECO:0000256" key="2">
    <source>
        <dbReference type="ARBA" id="ARBA00022448"/>
    </source>
</evidence>
<dbReference type="RefSeq" id="WP_212977940.1">
    <property type="nucleotide sequence ID" value="NZ_AP025343.1"/>
</dbReference>
<feature type="transmembrane region" description="Helical" evidence="7">
    <location>
        <begin position="299"/>
        <end position="317"/>
    </location>
</feature>
<reference evidence="9 10" key="1">
    <citation type="submission" date="2021-03" db="EMBL/GenBank/DDBJ databases">
        <title>Antimicrobial resistance genes in bacteria isolated from Japanese honey, and their potential for conferring macrolide and lincosamide resistance in the American foulbrood pathogen Paenibacillus larvae.</title>
        <authorList>
            <person name="Okamoto M."/>
            <person name="Kumagai M."/>
            <person name="Kanamori H."/>
            <person name="Takamatsu D."/>
        </authorList>
    </citation>
    <scope>NUCLEOTIDE SEQUENCE [LARGE SCALE GENOMIC DNA]</scope>
    <source>
        <strain evidence="9 10">J34TS1</strain>
    </source>
</reference>
<keyword evidence="4 7" id="KW-0812">Transmembrane</keyword>
<evidence type="ECO:0000256" key="1">
    <source>
        <dbReference type="ARBA" id="ARBA00004651"/>
    </source>
</evidence>
<dbReference type="PROSITE" id="PS50928">
    <property type="entry name" value="ABC_TM1"/>
    <property type="match status" value="1"/>
</dbReference>
<proteinExistence type="inferred from homology"/>
<dbReference type="EMBL" id="BORT01000006">
    <property type="protein sequence ID" value="GIO47002.1"/>
    <property type="molecule type" value="Genomic_DNA"/>
</dbReference>
<feature type="transmembrane region" description="Helical" evidence="7">
    <location>
        <begin position="44"/>
        <end position="65"/>
    </location>
</feature>
<dbReference type="CDD" id="cd06261">
    <property type="entry name" value="TM_PBP2"/>
    <property type="match status" value="1"/>
</dbReference>
<dbReference type="GO" id="GO:0055085">
    <property type="term" value="P:transmembrane transport"/>
    <property type="evidence" value="ECO:0007669"/>
    <property type="project" value="InterPro"/>
</dbReference>
<dbReference type="InterPro" id="IPR000515">
    <property type="entry name" value="MetI-like"/>
</dbReference>
<dbReference type="InterPro" id="IPR035906">
    <property type="entry name" value="MetI-like_sf"/>
</dbReference>
<dbReference type="PANTHER" id="PTHR43744:SF6">
    <property type="entry name" value="ABC TRANSPORTER PERMEASE PROTEIN YESQ-RELATED"/>
    <property type="match status" value="1"/>
</dbReference>
<dbReference type="Gene3D" id="1.10.3720.10">
    <property type="entry name" value="MetI-like"/>
    <property type="match status" value="1"/>
</dbReference>
<evidence type="ECO:0000313" key="10">
    <source>
        <dbReference type="Proteomes" id="UP000682811"/>
    </source>
</evidence>
<feature type="transmembrane region" description="Helical" evidence="7">
    <location>
        <begin position="110"/>
        <end position="131"/>
    </location>
</feature>
<dbReference type="PANTHER" id="PTHR43744">
    <property type="entry name" value="ABC TRANSPORTER PERMEASE PROTEIN MG189-RELATED-RELATED"/>
    <property type="match status" value="1"/>
</dbReference>
<dbReference type="SUPFAM" id="SSF161098">
    <property type="entry name" value="MetI-like"/>
    <property type="match status" value="1"/>
</dbReference>
<evidence type="ECO:0000313" key="9">
    <source>
        <dbReference type="EMBL" id="GIO47002.1"/>
    </source>
</evidence>
<accession>A0A919YEJ4</accession>
<sequence>MAINRDTVTTHVATFKRIAADKEAAMAPLRLAAARRAKTFISQLFIYSVLLSLAFVFIYPVLFIFSSSLMQAGDVTDATVKWIPKELSFTNYAYAFQQLDFWRSFMNSTIISLGSAVVQVVSCAVIGYGFARFRFPGRGLWLALVLFTFLVPPQTIIVPLFLQFSNLGWLNTYLPFIVPGVFGHGLKGALFVLIFIQFFRKLPIQLEEAALIDGAGAFRTFRSIMFPLARPAMLVVFLFSIVWHWTDTYEPTMYLMDSEKFNLTQQLSKMNGEGQGEGAKQLTETKSVIGEPPTKVNRVMAGALLSILPILALYLFAQRYFVESVERTGIAGD</sequence>
<keyword evidence="2 7" id="KW-0813">Transport</keyword>
<feature type="transmembrane region" description="Helical" evidence="7">
    <location>
        <begin position="228"/>
        <end position="246"/>
    </location>
</feature>
<gene>
    <name evidence="9" type="ORF">J34TS1_17670</name>
</gene>
<protein>
    <submittedName>
        <fullName evidence="9">Transporter</fullName>
    </submittedName>
</protein>
<keyword evidence="6 7" id="KW-0472">Membrane</keyword>
<feature type="transmembrane region" description="Helical" evidence="7">
    <location>
        <begin position="173"/>
        <end position="196"/>
    </location>
</feature>
<comment type="subcellular location">
    <subcellularLocation>
        <location evidence="1 7">Cell membrane</location>
        <topology evidence="1 7">Multi-pass membrane protein</topology>
    </subcellularLocation>
</comment>
<dbReference type="AlphaFoldDB" id="A0A919YEJ4"/>
<dbReference type="GO" id="GO:0005886">
    <property type="term" value="C:plasma membrane"/>
    <property type="evidence" value="ECO:0007669"/>
    <property type="project" value="UniProtKB-SubCell"/>
</dbReference>
<feature type="domain" description="ABC transmembrane type-1" evidence="8">
    <location>
        <begin position="105"/>
        <end position="317"/>
    </location>
</feature>
<evidence type="ECO:0000256" key="6">
    <source>
        <dbReference type="ARBA" id="ARBA00023136"/>
    </source>
</evidence>
<keyword evidence="10" id="KW-1185">Reference proteome</keyword>
<evidence type="ECO:0000259" key="8">
    <source>
        <dbReference type="PROSITE" id="PS50928"/>
    </source>
</evidence>
<dbReference type="Pfam" id="PF00528">
    <property type="entry name" value="BPD_transp_1"/>
    <property type="match status" value="1"/>
</dbReference>